<dbReference type="InterPro" id="IPR000551">
    <property type="entry name" value="MerR-type_HTH_dom"/>
</dbReference>
<dbReference type="eggNOG" id="COG0789">
    <property type="taxonomic scope" value="Bacteria"/>
</dbReference>
<dbReference type="PRINTS" id="PR00040">
    <property type="entry name" value="HTHMERR"/>
</dbReference>
<dbReference type="HOGENOM" id="CLU_060077_2_2_3"/>
<evidence type="ECO:0000256" key="3">
    <source>
        <dbReference type="ARBA" id="ARBA00023163"/>
    </source>
</evidence>
<evidence type="ECO:0000256" key="1">
    <source>
        <dbReference type="ARBA" id="ARBA00023015"/>
    </source>
</evidence>
<dbReference type="EMBL" id="CP003587">
    <property type="protein sequence ID" value="AGY58272.1"/>
    <property type="molecule type" value="Genomic_DNA"/>
</dbReference>
<dbReference type="RefSeq" id="WP_023173400.1">
    <property type="nucleotide sequence ID" value="NC_022600.1"/>
</dbReference>
<evidence type="ECO:0000256" key="2">
    <source>
        <dbReference type="ARBA" id="ARBA00023125"/>
    </source>
</evidence>
<dbReference type="Proteomes" id="UP000017396">
    <property type="component" value="Chromosome"/>
</dbReference>
<evidence type="ECO:0000313" key="6">
    <source>
        <dbReference type="Proteomes" id="UP000017396"/>
    </source>
</evidence>
<dbReference type="AlphaFoldDB" id="U5QH22"/>
<dbReference type="PROSITE" id="PS50937">
    <property type="entry name" value="HTH_MERR_2"/>
    <property type="match status" value="1"/>
</dbReference>
<keyword evidence="2" id="KW-0238">DNA-binding</keyword>
<dbReference type="InterPro" id="IPR009061">
    <property type="entry name" value="DNA-bd_dom_put_sf"/>
</dbReference>
<keyword evidence="1" id="KW-0805">Transcription regulation</keyword>
<keyword evidence="6" id="KW-1185">Reference proteome</keyword>
<dbReference type="SUPFAM" id="SSF46955">
    <property type="entry name" value="Putative DNA-binding domain"/>
    <property type="match status" value="1"/>
</dbReference>
<sequence>MGIGVEQKLQEAGGAQLWKIGELAHLSGVAVATIRYYESLGLLEPAQRSRSGYRYYDTSAKRRLEFIKKAQILRFSLAEIRQILSMRGRGDPACPVVVSLLENKITELEEQISRLQSLKGVLATYRDQWRHKDFDDPSSEHLCSLIERVEATPA</sequence>
<evidence type="ECO:0000313" key="5">
    <source>
        <dbReference type="EMBL" id="AGY58272.1"/>
    </source>
</evidence>
<keyword evidence="3" id="KW-0804">Transcription</keyword>
<name>U5QH22_GLOK1</name>
<reference evidence="5 6" key="1">
    <citation type="journal article" date="2013" name="PLoS ONE">
        <title>Cultivation and Complete Genome Sequencing of Gloeobacter kilaueensis sp. nov., from a Lava Cave in Kilauea Caldera, Hawai'i.</title>
        <authorList>
            <person name="Saw J.H."/>
            <person name="Schatz M."/>
            <person name="Brown M.V."/>
            <person name="Kunkel D.D."/>
            <person name="Foster J.S."/>
            <person name="Shick H."/>
            <person name="Christensen S."/>
            <person name="Hou S."/>
            <person name="Wan X."/>
            <person name="Donachie S.P."/>
        </authorList>
    </citation>
    <scope>NUCLEOTIDE SEQUENCE [LARGE SCALE GENOMIC DNA]</scope>
    <source>
        <strain evidence="6">JS</strain>
    </source>
</reference>
<dbReference type="PROSITE" id="PS00552">
    <property type="entry name" value="HTH_MERR_1"/>
    <property type="match status" value="1"/>
</dbReference>
<protein>
    <submittedName>
        <fullName evidence="5">MerR family transcriptional regulator</fullName>
    </submittedName>
</protein>
<dbReference type="Gene3D" id="1.10.1660.10">
    <property type="match status" value="1"/>
</dbReference>
<dbReference type="Pfam" id="PF13411">
    <property type="entry name" value="MerR_1"/>
    <property type="match status" value="1"/>
</dbReference>
<dbReference type="PANTHER" id="PTHR30204">
    <property type="entry name" value="REDOX-CYCLING DRUG-SENSING TRANSCRIPTIONAL ACTIVATOR SOXR"/>
    <property type="match status" value="1"/>
</dbReference>
<dbReference type="CDD" id="cd04770">
    <property type="entry name" value="HTH_HMRTR"/>
    <property type="match status" value="1"/>
</dbReference>
<evidence type="ECO:0000259" key="4">
    <source>
        <dbReference type="PROSITE" id="PS50937"/>
    </source>
</evidence>
<dbReference type="PANTHER" id="PTHR30204:SF94">
    <property type="entry name" value="HEAVY METAL-DEPENDENT TRANSCRIPTIONAL REGULATOR HI_0293-RELATED"/>
    <property type="match status" value="1"/>
</dbReference>
<dbReference type="STRING" id="1183438.GKIL_2026"/>
<dbReference type="GO" id="GO:0003677">
    <property type="term" value="F:DNA binding"/>
    <property type="evidence" value="ECO:0007669"/>
    <property type="project" value="UniProtKB-KW"/>
</dbReference>
<dbReference type="OrthoDB" id="9791488at2"/>
<dbReference type="InterPro" id="IPR047057">
    <property type="entry name" value="MerR_fam"/>
</dbReference>
<dbReference type="KEGG" id="glj:GKIL_2026"/>
<organism evidence="5 6">
    <name type="scientific">Gloeobacter kilaueensis (strain ATCC BAA-2537 / CCAP 1431/1 / ULC 316 / JS1)</name>
    <dbReference type="NCBI Taxonomy" id="1183438"/>
    <lineage>
        <taxon>Bacteria</taxon>
        <taxon>Bacillati</taxon>
        <taxon>Cyanobacteriota</taxon>
        <taxon>Cyanophyceae</taxon>
        <taxon>Gloeobacterales</taxon>
        <taxon>Gloeobacteraceae</taxon>
        <taxon>Gloeobacter</taxon>
    </lineage>
</organism>
<dbReference type="GO" id="GO:0003700">
    <property type="term" value="F:DNA-binding transcription factor activity"/>
    <property type="evidence" value="ECO:0007669"/>
    <property type="project" value="InterPro"/>
</dbReference>
<proteinExistence type="predicted"/>
<accession>U5QH22</accession>
<gene>
    <name evidence="5" type="primary">zntR</name>
    <name evidence="5" type="ORF">GKIL_2026</name>
</gene>
<feature type="domain" description="HTH merR-type" evidence="4">
    <location>
        <begin position="17"/>
        <end position="86"/>
    </location>
</feature>
<dbReference type="SMART" id="SM00422">
    <property type="entry name" value="HTH_MERR"/>
    <property type="match status" value="1"/>
</dbReference>